<protein>
    <submittedName>
        <fullName evidence="1">Uncharacterized protein</fullName>
    </submittedName>
</protein>
<proteinExistence type="predicted"/>
<dbReference type="EMBL" id="JAHRHJ020000010">
    <property type="protein sequence ID" value="KAH9299474.1"/>
    <property type="molecule type" value="Genomic_DNA"/>
</dbReference>
<feature type="non-terminal residue" evidence="1">
    <location>
        <position position="106"/>
    </location>
</feature>
<sequence length="106" mass="11475">VGVVMIEDVIGVVAGIDVEMVYVEGLSVEDWDKIGDVGMGKYVGICDEDVKVDISEFFDVLDIESVGIHREVGVIGNFMDVSDVVMGVFDVDVDKGLDMIGWGMID</sequence>
<keyword evidence="2" id="KW-1185">Reference proteome</keyword>
<comment type="caution">
    <text evidence="1">The sequence shown here is derived from an EMBL/GenBank/DDBJ whole genome shotgun (WGS) entry which is preliminary data.</text>
</comment>
<dbReference type="Proteomes" id="UP000824469">
    <property type="component" value="Unassembled WGS sequence"/>
</dbReference>
<name>A0AA38CN72_TAXCH</name>
<evidence type="ECO:0000313" key="2">
    <source>
        <dbReference type="Proteomes" id="UP000824469"/>
    </source>
</evidence>
<gene>
    <name evidence="1" type="ORF">KI387_031156</name>
</gene>
<accession>A0AA38CN72</accession>
<dbReference type="AlphaFoldDB" id="A0AA38CN72"/>
<reference evidence="1 2" key="1">
    <citation type="journal article" date="2021" name="Nat. Plants">
        <title>The Taxus genome provides insights into paclitaxel biosynthesis.</title>
        <authorList>
            <person name="Xiong X."/>
            <person name="Gou J."/>
            <person name="Liao Q."/>
            <person name="Li Y."/>
            <person name="Zhou Q."/>
            <person name="Bi G."/>
            <person name="Li C."/>
            <person name="Du R."/>
            <person name="Wang X."/>
            <person name="Sun T."/>
            <person name="Guo L."/>
            <person name="Liang H."/>
            <person name="Lu P."/>
            <person name="Wu Y."/>
            <person name="Zhang Z."/>
            <person name="Ro D.K."/>
            <person name="Shang Y."/>
            <person name="Huang S."/>
            <person name="Yan J."/>
        </authorList>
    </citation>
    <scope>NUCLEOTIDE SEQUENCE [LARGE SCALE GENOMIC DNA]</scope>
    <source>
        <strain evidence="1">Ta-2019</strain>
    </source>
</reference>
<organism evidence="1 2">
    <name type="scientific">Taxus chinensis</name>
    <name type="common">Chinese yew</name>
    <name type="synonym">Taxus wallichiana var. chinensis</name>
    <dbReference type="NCBI Taxonomy" id="29808"/>
    <lineage>
        <taxon>Eukaryota</taxon>
        <taxon>Viridiplantae</taxon>
        <taxon>Streptophyta</taxon>
        <taxon>Embryophyta</taxon>
        <taxon>Tracheophyta</taxon>
        <taxon>Spermatophyta</taxon>
        <taxon>Pinopsida</taxon>
        <taxon>Pinidae</taxon>
        <taxon>Conifers II</taxon>
        <taxon>Cupressales</taxon>
        <taxon>Taxaceae</taxon>
        <taxon>Taxus</taxon>
    </lineage>
</organism>
<evidence type="ECO:0000313" key="1">
    <source>
        <dbReference type="EMBL" id="KAH9299474.1"/>
    </source>
</evidence>
<feature type="non-terminal residue" evidence="1">
    <location>
        <position position="1"/>
    </location>
</feature>